<feature type="non-terminal residue" evidence="1">
    <location>
        <position position="1"/>
    </location>
</feature>
<name>A0A699R0K1_TANCI</name>
<sequence>EEDEEEEEDEEHLALADFAVVIPTDELVSLPEGAKPVIPPPSTNIAITRARIIVQLQAAIYFPPEAEIVEDEAYATREA</sequence>
<proteinExistence type="predicted"/>
<evidence type="ECO:0000313" key="1">
    <source>
        <dbReference type="EMBL" id="GFC79028.1"/>
    </source>
</evidence>
<gene>
    <name evidence="1" type="ORF">Tci_850998</name>
</gene>
<comment type="caution">
    <text evidence="1">The sequence shown here is derived from an EMBL/GenBank/DDBJ whole genome shotgun (WGS) entry which is preliminary data.</text>
</comment>
<protein>
    <submittedName>
        <fullName evidence="1">Uncharacterized protein</fullName>
    </submittedName>
</protein>
<dbReference type="AlphaFoldDB" id="A0A699R0K1"/>
<dbReference type="EMBL" id="BKCJ011068498">
    <property type="protein sequence ID" value="GFC79028.1"/>
    <property type="molecule type" value="Genomic_DNA"/>
</dbReference>
<organism evidence="1">
    <name type="scientific">Tanacetum cinerariifolium</name>
    <name type="common">Dalmatian daisy</name>
    <name type="synonym">Chrysanthemum cinerariifolium</name>
    <dbReference type="NCBI Taxonomy" id="118510"/>
    <lineage>
        <taxon>Eukaryota</taxon>
        <taxon>Viridiplantae</taxon>
        <taxon>Streptophyta</taxon>
        <taxon>Embryophyta</taxon>
        <taxon>Tracheophyta</taxon>
        <taxon>Spermatophyta</taxon>
        <taxon>Magnoliopsida</taxon>
        <taxon>eudicotyledons</taxon>
        <taxon>Gunneridae</taxon>
        <taxon>Pentapetalae</taxon>
        <taxon>asterids</taxon>
        <taxon>campanulids</taxon>
        <taxon>Asterales</taxon>
        <taxon>Asteraceae</taxon>
        <taxon>Asteroideae</taxon>
        <taxon>Anthemideae</taxon>
        <taxon>Anthemidinae</taxon>
        <taxon>Tanacetum</taxon>
    </lineage>
</organism>
<reference evidence="1" key="1">
    <citation type="journal article" date="2019" name="Sci. Rep.">
        <title>Draft genome of Tanacetum cinerariifolium, the natural source of mosquito coil.</title>
        <authorList>
            <person name="Yamashiro T."/>
            <person name="Shiraishi A."/>
            <person name="Satake H."/>
            <person name="Nakayama K."/>
        </authorList>
    </citation>
    <scope>NUCLEOTIDE SEQUENCE</scope>
</reference>
<accession>A0A699R0K1</accession>